<evidence type="ECO:0000313" key="1">
    <source>
        <dbReference type="EMBL" id="OQP58854.1"/>
    </source>
</evidence>
<sequence>MKNGKIEVPLTSFIDFVAKSGIPKMTCAKKIKNQLDEPYSPAKDYYKCFRESVVELHRKKLDKKQLYELFGMLPIRKENNYREMESGYKKFMGNKNVTWFEPPRKNWFQGNLKIPINPEVALQWDDRKYLIKLYLKAEKPTKDRVSSVLALMKEVLQEQDCNYSLLDVRTGKLHLFEQSMLTLIPLVKAEAQSLEVILNQI</sequence>
<gene>
    <name evidence="1" type="ORF">A3860_39280</name>
</gene>
<dbReference type="RefSeq" id="WP_081155145.1">
    <property type="nucleotide sequence ID" value="NZ_LVYD01000092.1"/>
</dbReference>
<dbReference type="Proteomes" id="UP000192796">
    <property type="component" value="Unassembled WGS sequence"/>
</dbReference>
<reference evidence="1 2" key="1">
    <citation type="submission" date="2016-03" db="EMBL/GenBank/DDBJ databases">
        <title>Niastella vici sp. nov., isolated from farmland soil.</title>
        <authorList>
            <person name="Chen L."/>
            <person name="Wang D."/>
            <person name="Yang S."/>
            <person name="Wang G."/>
        </authorList>
    </citation>
    <scope>NUCLEOTIDE SEQUENCE [LARGE SCALE GENOMIC DNA]</scope>
    <source>
        <strain evidence="1 2">DJ57</strain>
    </source>
</reference>
<dbReference type="AlphaFoldDB" id="A0A1V9FKG9"/>
<accession>A0A1V9FKG9</accession>
<organism evidence="1 2">
    <name type="scientific">Niastella vici</name>
    <dbReference type="NCBI Taxonomy" id="1703345"/>
    <lineage>
        <taxon>Bacteria</taxon>
        <taxon>Pseudomonadati</taxon>
        <taxon>Bacteroidota</taxon>
        <taxon>Chitinophagia</taxon>
        <taxon>Chitinophagales</taxon>
        <taxon>Chitinophagaceae</taxon>
        <taxon>Niastella</taxon>
    </lineage>
</organism>
<name>A0A1V9FKG9_9BACT</name>
<comment type="caution">
    <text evidence="1">The sequence shown here is derived from an EMBL/GenBank/DDBJ whole genome shotgun (WGS) entry which is preliminary data.</text>
</comment>
<protein>
    <submittedName>
        <fullName evidence="1">Uncharacterized protein</fullName>
    </submittedName>
</protein>
<dbReference type="OrthoDB" id="1423687at2"/>
<proteinExistence type="predicted"/>
<evidence type="ECO:0000313" key="2">
    <source>
        <dbReference type="Proteomes" id="UP000192796"/>
    </source>
</evidence>
<dbReference type="EMBL" id="LVYD01000092">
    <property type="protein sequence ID" value="OQP58854.1"/>
    <property type="molecule type" value="Genomic_DNA"/>
</dbReference>
<keyword evidence="2" id="KW-1185">Reference proteome</keyword>